<dbReference type="InterPro" id="IPR036737">
    <property type="entry name" value="OmpA-like_sf"/>
</dbReference>
<evidence type="ECO:0000313" key="2">
    <source>
        <dbReference type="EMBL" id="VAX24548.1"/>
    </source>
</evidence>
<dbReference type="AlphaFoldDB" id="A0A3B1CKR4"/>
<dbReference type="PANTHER" id="PTHR30329:SF21">
    <property type="entry name" value="LIPOPROTEIN YIAD-RELATED"/>
    <property type="match status" value="1"/>
</dbReference>
<organism evidence="2">
    <name type="scientific">hydrothermal vent metagenome</name>
    <dbReference type="NCBI Taxonomy" id="652676"/>
    <lineage>
        <taxon>unclassified sequences</taxon>
        <taxon>metagenomes</taxon>
        <taxon>ecological metagenomes</taxon>
    </lineage>
</organism>
<keyword evidence="2" id="KW-0969">Cilium</keyword>
<protein>
    <submittedName>
        <fullName evidence="2">Flagellar motor rotation protein MotB</fullName>
    </submittedName>
</protein>
<dbReference type="PROSITE" id="PS51123">
    <property type="entry name" value="OMPA_2"/>
    <property type="match status" value="1"/>
</dbReference>
<dbReference type="SUPFAM" id="SSF103088">
    <property type="entry name" value="OmpA-like"/>
    <property type="match status" value="1"/>
</dbReference>
<dbReference type="EMBL" id="UOGE01000096">
    <property type="protein sequence ID" value="VAX24548.1"/>
    <property type="molecule type" value="Genomic_DNA"/>
</dbReference>
<reference evidence="2" key="1">
    <citation type="submission" date="2018-06" db="EMBL/GenBank/DDBJ databases">
        <authorList>
            <person name="Zhirakovskaya E."/>
        </authorList>
    </citation>
    <scope>NUCLEOTIDE SEQUENCE</scope>
</reference>
<dbReference type="PANTHER" id="PTHR30329">
    <property type="entry name" value="STATOR ELEMENT OF FLAGELLAR MOTOR COMPLEX"/>
    <property type="match status" value="1"/>
</dbReference>
<name>A0A3B1CKR4_9ZZZZ</name>
<dbReference type="InterPro" id="IPR006665">
    <property type="entry name" value="OmpA-like"/>
</dbReference>
<dbReference type="Pfam" id="PF00691">
    <property type="entry name" value="OmpA"/>
    <property type="match status" value="1"/>
</dbReference>
<feature type="domain" description="OmpA-like" evidence="1">
    <location>
        <begin position="99"/>
        <end position="220"/>
    </location>
</feature>
<dbReference type="InterPro" id="IPR050330">
    <property type="entry name" value="Bact_OuterMem_StrucFunc"/>
</dbReference>
<dbReference type="CDD" id="cd07185">
    <property type="entry name" value="OmpA_C-like"/>
    <property type="match status" value="1"/>
</dbReference>
<dbReference type="Gene3D" id="3.30.1330.60">
    <property type="entry name" value="OmpA-like domain"/>
    <property type="match status" value="1"/>
</dbReference>
<evidence type="ECO:0000259" key="1">
    <source>
        <dbReference type="PROSITE" id="PS51123"/>
    </source>
</evidence>
<keyword evidence="2" id="KW-0282">Flagellum</keyword>
<keyword evidence="2" id="KW-0966">Cell projection</keyword>
<proteinExistence type="predicted"/>
<gene>
    <name evidence="2" type="ORF">MNBD_NITROSPINAE02-1990</name>
</gene>
<sequence length="220" mass="23520">MANLMNVTLMMVILAFFIVLNAISVPVDSKKKNALGSLTGSLGLLPGGLSAMSPIGSHRSLTAGPVLNRELTHASLLGKFEQYLISEKFGGRASSMMGKGGVVLSLQSRLLFSPGSAEITPKGAGVVKELAKFLSQIKGELLVEGYSSDRKTRSARYPSSFDLTNARAGALVRSLIKDGWKNKGKIAIAGYGDARPLAPNDSEKNRDKNDRIRIIYKIAL</sequence>
<accession>A0A3B1CKR4</accession>